<dbReference type="EMBL" id="FYDG01000001">
    <property type="protein sequence ID" value="SNB53665.1"/>
    <property type="molecule type" value="Genomic_DNA"/>
</dbReference>
<protein>
    <submittedName>
        <fullName evidence="1">CMP-N-acetylneuraminic acid synthetase</fullName>
    </submittedName>
</protein>
<dbReference type="Proteomes" id="UP000198418">
    <property type="component" value="Unassembled WGS sequence"/>
</dbReference>
<dbReference type="InterPro" id="IPR003329">
    <property type="entry name" value="Cytidylyl_trans"/>
</dbReference>
<proteinExistence type="predicted"/>
<dbReference type="InterPro" id="IPR050793">
    <property type="entry name" value="CMP-NeuNAc_synthase"/>
</dbReference>
<dbReference type="Gene3D" id="3.90.550.10">
    <property type="entry name" value="Spore Coat Polysaccharide Biosynthesis Protein SpsA, Chain A"/>
    <property type="match status" value="1"/>
</dbReference>
<evidence type="ECO:0000313" key="1">
    <source>
        <dbReference type="EMBL" id="SNB53665.1"/>
    </source>
</evidence>
<accession>A0A212Q2U7</accession>
<dbReference type="InterPro" id="IPR029044">
    <property type="entry name" value="Nucleotide-diphossugar_trans"/>
</dbReference>
<dbReference type="PANTHER" id="PTHR21485:SF3">
    <property type="entry name" value="N-ACYLNEURAMINATE CYTIDYLYLTRANSFERASE"/>
    <property type="match status" value="1"/>
</dbReference>
<name>A0A212Q2U7_RHOAC</name>
<dbReference type="SUPFAM" id="SSF53448">
    <property type="entry name" value="Nucleotide-diphospho-sugar transferases"/>
    <property type="match status" value="1"/>
</dbReference>
<reference evidence="2" key="1">
    <citation type="submission" date="2017-06" db="EMBL/GenBank/DDBJ databases">
        <authorList>
            <person name="Varghese N."/>
            <person name="Submissions S."/>
        </authorList>
    </citation>
    <scope>NUCLEOTIDE SEQUENCE [LARGE SCALE GENOMIC DNA]</scope>
    <source>
        <strain evidence="2">DSM 137</strain>
    </source>
</reference>
<dbReference type="AlphaFoldDB" id="A0A212Q2U7"/>
<dbReference type="Pfam" id="PF02348">
    <property type="entry name" value="CTP_transf_3"/>
    <property type="match status" value="1"/>
</dbReference>
<organism evidence="1 2">
    <name type="scientific">Rhodoblastus acidophilus</name>
    <name type="common">Rhodopseudomonas acidophila</name>
    <dbReference type="NCBI Taxonomy" id="1074"/>
    <lineage>
        <taxon>Bacteria</taxon>
        <taxon>Pseudomonadati</taxon>
        <taxon>Pseudomonadota</taxon>
        <taxon>Alphaproteobacteria</taxon>
        <taxon>Hyphomicrobiales</taxon>
        <taxon>Rhodoblastaceae</taxon>
        <taxon>Rhodoblastus</taxon>
    </lineage>
</organism>
<evidence type="ECO:0000313" key="2">
    <source>
        <dbReference type="Proteomes" id="UP000198418"/>
    </source>
</evidence>
<keyword evidence="2" id="KW-1185">Reference proteome</keyword>
<dbReference type="RefSeq" id="WP_206605490.1">
    <property type="nucleotide sequence ID" value="NZ_FYDG01000001.1"/>
</dbReference>
<dbReference type="PANTHER" id="PTHR21485">
    <property type="entry name" value="HAD SUPERFAMILY MEMBERS CMAS AND KDSC"/>
    <property type="match status" value="1"/>
</dbReference>
<sequence length="224" mass="24938">MKSLAMIPARMGSQRLKQKNLMPLRGEPLIVHAIRKCLQSQAFDEVWVNSEHDAFAEIAEREGARFHRRPEALANNVATSEDFVAEFLETHPCDLLFQVHSIAPLLTLDCLKDFVHAMQAQEVDALLSVVDEPLEAFCKGEPVNFSLERKTNSQELDQIRRICWAVTGWRRDTFLEAARAGRCATYAGRIGLFSVGRLAGHVVKTAEDLAIAEALYPLAHGAAS</sequence>
<dbReference type="GO" id="GO:0008781">
    <property type="term" value="F:N-acylneuraminate cytidylyltransferase activity"/>
    <property type="evidence" value="ECO:0007669"/>
    <property type="project" value="TreeGrafter"/>
</dbReference>
<gene>
    <name evidence="1" type="ORF">SAMN06265338_101365</name>
</gene>